<sequence>MKVIHEVVPAFAPKPIAHGTYETEPCTYFFLCEFREMLQSMPDVHKFAMGLAELHQSSRSPTGIFGFHMPTYSGNLPQQTEWNTSWEALFTENLRMALDHEIKAKGYDPEFDVLVPAVFGRVIPRLLRPLESDGRSIKPSLVHGDLWYANSGTDVNTSSPIIFDACCFYAHNEYEFGQWRPACNKFGAEYLDTYHTYVKKSEPEEDYDGRLDLYKLRFNTHVSALFPQNGQLREQMLGDMRDLVQRYA</sequence>
<evidence type="ECO:0000313" key="1">
    <source>
        <dbReference type="EMBL" id="KAI6085828.1"/>
    </source>
</evidence>
<dbReference type="EMBL" id="MU394321">
    <property type="protein sequence ID" value="KAI6085828.1"/>
    <property type="molecule type" value="Genomic_DNA"/>
</dbReference>
<gene>
    <name evidence="1" type="ORF">F4821DRAFT_239692</name>
</gene>
<evidence type="ECO:0000313" key="2">
    <source>
        <dbReference type="Proteomes" id="UP001497680"/>
    </source>
</evidence>
<reference evidence="1 2" key="1">
    <citation type="journal article" date="2022" name="New Phytol.">
        <title>Ecological generalism drives hyperdiversity of secondary metabolite gene clusters in xylarialean endophytes.</title>
        <authorList>
            <person name="Franco M.E.E."/>
            <person name="Wisecaver J.H."/>
            <person name="Arnold A.E."/>
            <person name="Ju Y.M."/>
            <person name="Slot J.C."/>
            <person name="Ahrendt S."/>
            <person name="Moore L.P."/>
            <person name="Eastman K.E."/>
            <person name="Scott K."/>
            <person name="Konkel Z."/>
            <person name="Mondo S.J."/>
            <person name="Kuo A."/>
            <person name="Hayes R.D."/>
            <person name="Haridas S."/>
            <person name="Andreopoulos B."/>
            <person name="Riley R."/>
            <person name="LaButti K."/>
            <person name="Pangilinan J."/>
            <person name="Lipzen A."/>
            <person name="Amirebrahimi M."/>
            <person name="Yan J."/>
            <person name="Adam C."/>
            <person name="Keymanesh K."/>
            <person name="Ng V."/>
            <person name="Louie K."/>
            <person name="Northen T."/>
            <person name="Drula E."/>
            <person name="Henrissat B."/>
            <person name="Hsieh H.M."/>
            <person name="Youens-Clark K."/>
            <person name="Lutzoni F."/>
            <person name="Miadlikowska J."/>
            <person name="Eastwood D.C."/>
            <person name="Hamelin R.C."/>
            <person name="Grigoriev I.V."/>
            <person name="U'Ren J.M."/>
        </authorList>
    </citation>
    <scope>NUCLEOTIDE SEQUENCE [LARGE SCALE GENOMIC DNA]</scope>
    <source>
        <strain evidence="1 2">ER1909</strain>
    </source>
</reference>
<dbReference type="Proteomes" id="UP001497680">
    <property type="component" value="Unassembled WGS sequence"/>
</dbReference>
<organism evidence="1 2">
    <name type="scientific">Hypoxylon rubiginosum</name>
    <dbReference type="NCBI Taxonomy" id="110542"/>
    <lineage>
        <taxon>Eukaryota</taxon>
        <taxon>Fungi</taxon>
        <taxon>Dikarya</taxon>
        <taxon>Ascomycota</taxon>
        <taxon>Pezizomycotina</taxon>
        <taxon>Sordariomycetes</taxon>
        <taxon>Xylariomycetidae</taxon>
        <taxon>Xylariales</taxon>
        <taxon>Hypoxylaceae</taxon>
        <taxon>Hypoxylon</taxon>
    </lineage>
</organism>
<keyword evidence="2" id="KW-1185">Reference proteome</keyword>
<accession>A0ACC0CZD5</accession>
<protein>
    <submittedName>
        <fullName evidence="1">Fructosamine/Ketosamine-3-kinase</fullName>
    </submittedName>
</protein>
<proteinExistence type="predicted"/>
<name>A0ACC0CZD5_9PEZI</name>
<comment type="caution">
    <text evidence="1">The sequence shown here is derived from an EMBL/GenBank/DDBJ whole genome shotgun (WGS) entry which is preliminary data.</text>
</comment>